<keyword evidence="1" id="KW-0472">Membrane</keyword>
<accession>A0ABD6CT77</accession>
<name>A0ABD6CT77_9EURY</name>
<reference evidence="3 4" key="1">
    <citation type="journal article" date="2019" name="Int. J. Syst. Evol. Microbiol.">
        <title>The Global Catalogue of Microorganisms (GCM) 10K type strain sequencing project: providing services to taxonomists for standard genome sequencing and annotation.</title>
        <authorList>
            <consortium name="The Broad Institute Genomics Platform"/>
            <consortium name="The Broad Institute Genome Sequencing Center for Infectious Disease"/>
            <person name="Wu L."/>
            <person name="Ma J."/>
        </authorList>
    </citation>
    <scope>NUCLEOTIDE SEQUENCE [LARGE SCALE GENOMIC DNA]</scope>
    <source>
        <strain evidence="3 4">CGMCC 1.12121</strain>
    </source>
</reference>
<sequence>MLSTLAGFGPLAVGGALSWRDGNVRSWARQALRWRTEIQWWAVALFVAPVLSLIGYGSYLAVTETSFGLTDDPIVILYLMLFFYILLLRGGFGEEMGWRGYALPLLLKQYNTTIAALLIGVGWAAWHLPLFFIQGTRQSGSFTLYLVGVVGLSIILAWLYTRSRGSVLLTTVFHAQWNVFDSGALFATSGEAPLVAPGASALVIWLFAGILIVADSETMRSEHPGLNPFAETATDE</sequence>
<feature type="transmembrane region" description="Helical" evidence="1">
    <location>
        <begin position="142"/>
        <end position="160"/>
    </location>
</feature>
<evidence type="ECO:0000259" key="2">
    <source>
        <dbReference type="Pfam" id="PF02517"/>
    </source>
</evidence>
<protein>
    <submittedName>
        <fullName evidence="3">CPBP family intramembrane glutamic endopeptidase</fullName>
        <ecNumber evidence="3">3.4.-.-</ecNumber>
    </submittedName>
</protein>
<dbReference type="EMBL" id="JBHUDK010000014">
    <property type="protein sequence ID" value="MFD1600292.1"/>
    <property type="molecule type" value="Genomic_DNA"/>
</dbReference>
<gene>
    <name evidence="3" type="ORF">ACFSBX_15180</name>
</gene>
<keyword evidence="1" id="KW-1133">Transmembrane helix</keyword>
<dbReference type="RefSeq" id="WP_256421831.1">
    <property type="nucleotide sequence ID" value="NZ_JANHDI010000009.1"/>
</dbReference>
<dbReference type="GO" id="GO:0080120">
    <property type="term" value="P:CAAX-box protein maturation"/>
    <property type="evidence" value="ECO:0007669"/>
    <property type="project" value="UniProtKB-ARBA"/>
</dbReference>
<dbReference type="PANTHER" id="PTHR35797:SF1">
    <property type="entry name" value="PROTEASE"/>
    <property type="match status" value="1"/>
</dbReference>
<feature type="transmembrane region" description="Helical" evidence="1">
    <location>
        <begin position="194"/>
        <end position="214"/>
    </location>
</feature>
<dbReference type="InterPro" id="IPR042150">
    <property type="entry name" value="MmRce1-like"/>
</dbReference>
<evidence type="ECO:0000313" key="4">
    <source>
        <dbReference type="Proteomes" id="UP001597085"/>
    </source>
</evidence>
<dbReference type="EC" id="3.4.-.-" evidence="3"/>
<feature type="transmembrane region" description="Helical" evidence="1">
    <location>
        <begin position="112"/>
        <end position="133"/>
    </location>
</feature>
<dbReference type="Proteomes" id="UP001597085">
    <property type="component" value="Unassembled WGS sequence"/>
</dbReference>
<dbReference type="InterPro" id="IPR003675">
    <property type="entry name" value="Rce1/LyrA-like_dom"/>
</dbReference>
<organism evidence="3 4">
    <name type="scientific">Halobellus rarus</name>
    <dbReference type="NCBI Taxonomy" id="1126237"/>
    <lineage>
        <taxon>Archaea</taxon>
        <taxon>Methanobacteriati</taxon>
        <taxon>Methanobacteriota</taxon>
        <taxon>Stenosarchaea group</taxon>
        <taxon>Halobacteria</taxon>
        <taxon>Halobacteriales</taxon>
        <taxon>Haloferacaceae</taxon>
        <taxon>Halobellus</taxon>
    </lineage>
</organism>
<keyword evidence="3" id="KW-0378">Hydrolase</keyword>
<feature type="domain" description="CAAX prenyl protease 2/Lysostaphin resistance protein A-like" evidence="2">
    <location>
        <begin position="79"/>
        <end position="180"/>
    </location>
</feature>
<keyword evidence="1" id="KW-0812">Transmembrane</keyword>
<dbReference type="PANTHER" id="PTHR35797">
    <property type="entry name" value="PROTEASE-RELATED"/>
    <property type="match status" value="1"/>
</dbReference>
<dbReference type="Pfam" id="PF02517">
    <property type="entry name" value="Rce1-like"/>
    <property type="match status" value="1"/>
</dbReference>
<evidence type="ECO:0000256" key="1">
    <source>
        <dbReference type="SAM" id="Phobius"/>
    </source>
</evidence>
<feature type="transmembrane region" description="Helical" evidence="1">
    <location>
        <begin position="74"/>
        <end position="92"/>
    </location>
</feature>
<proteinExistence type="predicted"/>
<dbReference type="AlphaFoldDB" id="A0ABD6CT77"/>
<evidence type="ECO:0000313" key="3">
    <source>
        <dbReference type="EMBL" id="MFD1600292.1"/>
    </source>
</evidence>
<feature type="transmembrane region" description="Helical" evidence="1">
    <location>
        <begin position="38"/>
        <end position="62"/>
    </location>
</feature>
<dbReference type="GO" id="GO:0004175">
    <property type="term" value="F:endopeptidase activity"/>
    <property type="evidence" value="ECO:0007669"/>
    <property type="project" value="UniProtKB-ARBA"/>
</dbReference>
<comment type="caution">
    <text evidence="3">The sequence shown here is derived from an EMBL/GenBank/DDBJ whole genome shotgun (WGS) entry which is preliminary data.</text>
</comment>
<keyword evidence="4" id="KW-1185">Reference proteome</keyword>